<dbReference type="InParanoid" id="A0A218YS76"/>
<feature type="region of interest" description="Disordered" evidence="1">
    <location>
        <begin position="100"/>
        <end position="121"/>
    </location>
</feature>
<comment type="caution">
    <text evidence="2">The sequence shown here is derived from an EMBL/GenBank/DDBJ whole genome shotgun (WGS) entry which is preliminary data.</text>
</comment>
<evidence type="ECO:0000313" key="3">
    <source>
        <dbReference type="Proteomes" id="UP000242519"/>
    </source>
</evidence>
<proteinExistence type="predicted"/>
<feature type="region of interest" description="Disordered" evidence="1">
    <location>
        <begin position="1"/>
        <end position="60"/>
    </location>
</feature>
<dbReference type="Proteomes" id="UP000242519">
    <property type="component" value="Unassembled WGS sequence"/>
</dbReference>
<feature type="compositionally biased region" description="Basic and acidic residues" evidence="1">
    <location>
        <begin position="1"/>
        <end position="22"/>
    </location>
</feature>
<gene>
    <name evidence="2" type="ORF">B2J93_2862</name>
</gene>
<reference evidence="2 3" key="1">
    <citation type="submission" date="2017-04" db="EMBL/GenBank/DDBJ databases">
        <title>Draft genome sequence of Marssonina coronaria NL1: causal agent of apple blotch.</title>
        <authorList>
            <person name="Cheng Q."/>
        </authorList>
    </citation>
    <scope>NUCLEOTIDE SEQUENCE [LARGE SCALE GENOMIC DNA]</scope>
    <source>
        <strain evidence="2 3">NL1</strain>
    </source>
</reference>
<protein>
    <submittedName>
        <fullName evidence="2">Uncharacterized protein</fullName>
    </submittedName>
</protein>
<dbReference type="EMBL" id="MZNU01000586">
    <property type="protein sequence ID" value="OWO92955.1"/>
    <property type="molecule type" value="Genomic_DNA"/>
</dbReference>
<evidence type="ECO:0000256" key="1">
    <source>
        <dbReference type="SAM" id="MobiDB-lite"/>
    </source>
</evidence>
<keyword evidence="3" id="KW-1185">Reference proteome</keyword>
<dbReference type="AlphaFoldDB" id="A0A218YS76"/>
<evidence type="ECO:0000313" key="2">
    <source>
        <dbReference type="EMBL" id="OWO92955.1"/>
    </source>
</evidence>
<name>A0A218YS76_9HELO</name>
<sequence>MHIRDQARKDASAGDRSERPDDVVLPSSMMSSKHRQLGSLGRCPGDDLLSGRREALPPPPLTGAGVLHLLPERPVLTSRSAACRLRVAGQSLEERNQQLAHGSGDASIIGKPVGSPPNPARGSAIRPEPPALLRCMAVCPSPASSGVAAAACLRIIDEARGLGPRPPRLEEARVSTSSPSDNAMNPFPALWTRDAGLLFVLSVSGLEPRDQLAQQRA</sequence>
<accession>A0A218YS76</accession>
<organism evidence="2 3">
    <name type="scientific">Diplocarpon coronariae</name>
    <dbReference type="NCBI Taxonomy" id="2795749"/>
    <lineage>
        <taxon>Eukaryota</taxon>
        <taxon>Fungi</taxon>
        <taxon>Dikarya</taxon>
        <taxon>Ascomycota</taxon>
        <taxon>Pezizomycotina</taxon>
        <taxon>Leotiomycetes</taxon>
        <taxon>Helotiales</taxon>
        <taxon>Drepanopezizaceae</taxon>
        <taxon>Diplocarpon</taxon>
    </lineage>
</organism>